<dbReference type="InterPro" id="IPR057123">
    <property type="entry name" value="STAND_NTPase4_dom"/>
</dbReference>
<evidence type="ECO:0000313" key="4">
    <source>
        <dbReference type="Proteomes" id="UP001528411"/>
    </source>
</evidence>
<reference evidence="3 4" key="1">
    <citation type="submission" date="2023-01" db="EMBL/GenBank/DDBJ databases">
        <title>Psychrosphaera sp. nov., isolated from marine algae.</title>
        <authorList>
            <person name="Bayburt H."/>
            <person name="Choi B.J."/>
            <person name="Kim J.M."/>
            <person name="Choi D.G."/>
            <person name="Jeon C.O."/>
        </authorList>
    </citation>
    <scope>NUCLEOTIDE SEQUENCE [LARGE SCALE GENOMIC DNA]</scope>
    <source>
        <strain evidence="3 4">G1-22</strain>
    </source>
</reference>
<accession>A0ABT5FFN3</accession>
<comment type="caution">
    <text evidence="3">The sequence shown here is derived from an EMBL/GenBank/DDBJ whole genome shotgun (WGS) entry which is preliminary data.</text>
</comment>
<proteinExistence type="predicted"/>
<dbReference type="EMBL" id="JAQOMS010000002">
    <property type="protein sequence ID" value="MDC2890371.1"/>
    <property type="molecule type" value="Genomic_DNA"/>
</dbReference>
<sequence length="291" mass="34195">MFEANAQLNLDLTSYGHCYQQLIYQSFDKANIDKQDFDKYLNVLTELAWEIFQHGSDLNIHQIEEFFKNYSKIYLHVDKEKVLRKLVGHSILSSNGINVGFKYPYIYYFFVGKKIAESYRDSEETQAKIQDLLERLHREDFANILIFITHHTKDSWVLNEIKSILTSLFDDHKEATLDKEQLSFMSEFMKAIPELIIEQREIQNERDKQNERLDQMERNSDDKNEVELDILANINKTFKGMEIAGQIIRNRHATLTRDAMEELAKTGANAGLRFLEYFIKISDTAKKKSLS</sequence>
<gene>
    <name evidence="3" type="ORF">PN838_18420</name>
</gene>
<dbReference type="Pfam" id="PF24406">
    <property type="entry name" value="nSTAND_NTPase4"/>
    <property type="match status" value="1"/>
</dbReference>
<dbReference type="Proteomes" id="UP001528411">
    <property type="component" value="Unassembled WGS sequence"/>
</dbReference>
<feature type="domain" description="STAND NTPase 4 small alpha/beta" evidence="2">
    <location>
        <begin position="61"/>
        <end position="111"/>
    </location>
</feature>
<evidence type="ECO:0000259" key="2">
    <source>
        <dbReference type="Pfam" id="PF24406"/>
    </source>
</evidence>
<feature type="coiled-coil region" evidence="1">
    <location>
        <begin position="199"/>
        <end position="226"/>
    </location>
</feature>
<dbReference type="RefSeq" id="WP_272181583.1">
    <property type="nucleotide sequence ID" value="NZ_JAQOMS010000002.1"/>
</dbReference>
<organism evidence="3 4">
    <name type="scientific">Psychrosphaera algicola</name>
    <dbReference type="NCBI Taxonomy" id="3023714"/>
    <lineage>
        <taxon>Bacteria</taxon>
        <taxon>Pseudomonadati</taxon>
        <taxon>Pseudomonadota</taxon>
        <taxon>Gammaproteobacteria</taxon>
        <taxon>Alteromonadales</taxon>
        <taxon>Pseudoalteromonadaceae</taxon>
        <taxon>Psychrosphaera</taxon>
    </lineage>
</organism>
<protein>
    <recommendedName>
        <fullName evidence="2">STAND NTPase 4 small alpha/beta domain-containing protein</fullName>
    </recommendedName>
</protein>
<keyword evidence="1" id="KW-0175">Coiled coil</keyword>
<keyword evidence="4" id="KW-1185">Reference proteome</keyword>
<evidence type="ECO:0000256" key="1">
    <source>
        <dbReference type="SAM" id="Coils"/>
    </source>
</evidence>
<evidence type="ECO:0000313" key="3">
    <source>
        <dbReference type="EMBL" id="MDC2890371.1"/>
    </source>
</evidence>
<name>A0ABT5FFN3_9GAMM</name>